<dbReference type="GO" id="GO:0016740">
    <property type="term" value="F:transferase activity"/>
    <property type="evidence" value="ECO:0007669"/>
    <property type="project" value="UniProtKB-KW"/>
</dbReference>
<gene>
    <name evidence="2" type="ORF">KKC1_25410</name>
</gene>
<dbReference type="EMBL" id="BDGJ01000139">
    <property type="protein sequence ID" value="GAW93407.1"/>
    <property type="molecule type" value="Genomic_DNA"/>
</dbReference>
<accession>A0A1Z5HVN9</accession>
<dbReference type="Pfam" id="PF00535">
    <property type="entry name" value="Glycos_transf_2"/>
    <property type="match status" value="1"/>
</dbReference>
<protein>
    <submittedName>
        <fullName evidence="2">Cell wall biosynthesis glycosyltransferase</fullName>
    </submittedName>
</protein>
<dbReference type="PANTHER" id="PTHR48090:SF7">
    <property type="entry name" value="RFBJ PROTEIN"/>
    <property type="match status" value="1"/>
</dbReference>
<comment type="caution">
    <text evidence="2">The sequence shown here is derived from an EMBL/GenBank/DDBJ whole genome shotgun (WGS) entry which is preliminary data.</text>
</comment>
<keyword evidence="3" id="KW-1185">Reference proteome</keyword>
<dbReference type="CDD" id="cd04179">
    <property type="entry name" value="DPM_DPG-synthase_like"/>
    <property type="match status" value="1"/>
</dbReference>
<dbReference type="Gene3D" id="3.90.550.10">
    <property type="entry name" value="Spore Coat Polysaccharide Biosynthesis Protein SpsA, Chain A"/>
    <property type="match status" value="1"/>
</dbReference>
<dbReference type="RefSeq" id="WP_088554554.1">
    <property type="nucleotide sequence ID" value="NZ_BDGJ01000139.1"/>
</dbReference>
<dbReference type="InterPro" id="IPR001173">
    <property type="entry name" value="Glyco_trans_2-like"/>
</dbReference>
<dbReference type="SUPFAM" id="SSF53448">
    <property type="entry name" value="Nucleotide-diphospho-sugar transferases"/>
    <property type="match status" value="1"/>
</dbReference>
<keyword evidence="2" id="KW-0808">Transferase</keyword>
<evidence type="ECO:0000259" key="1">
    <source>
        <dbReference type="Pfam" id="PF00535"/>
    </source>
</evidence>
<dbReference type="InterPro" id="IPR029044">
    <property type="entry name" value="Nucleotide-diphossugar_trans"/>
</dbReference>
<dbReference type="AlphaFoldDB" id="A0A1Z5HVN9"/>
<proteinExistence type="predicted"/>
<dbReference type="PANTHER" id="PTHR48090">
    <property type="entry name" value="UNDECAPRENYL-PHOSPHATE 4-DEOXY-4-FORMAMIDO-L-ARABINOSE TRANSFERASE-RELATED"/>
    <property type="match status" value="1"/>
</dbReference>
<reference evidence="3" key="1">
    <citation type="journal article" date="2017" name="Appl. Environ. Microbiol.">
        <title>Genomic analysis of Calderihabitans maritimus KKC1, a thermophilic hydrogenogenic carboxydotrophic bacterium isolated from marine sediment.</title>
        <authorList>
            <person name="Omae K."/>
            <person name="Yoneda Y."/>
            <person name="Fukuyama Y."/>
            <person name="Yoshida T."/>
            <person name="Sako Y."/>
        </authorList>
    </citation>
    <scope>NUCLEOTIDE SEQUENCE [LARGE SCALE GENOMIC DNA]</scope>
    <source>
        <strain evidence="3">KKC1</strain>
    </source>
</reference>
<dbReference type="Proteomes" id="UP000197032">
    <property type="component" value="Unassembled WGS sequence"/>
</dbReference>
<sequence>MSGRYLVVIPAYNEGQNIGSVLEDLRTQMPHLDRIVINDGSHDTTEAVVREMGEKVITLPYNLRYGAALQTGFKYALCHNYDHVIQFDGDGQHDAREIEKLMRARVEEGADLVIGSRFLDEAPYAMGFIRRTGVTLLRWLTWRLAGQRITDPTSGFQLLSRKVFAYYAQKDNFPRDFPDANVLIYMKRAGIKITEVPVRMKQRRRGKSMHSGWKVVIYVFKMLVSMLVASLRQTPDQLRDEP</sequence>
<organism evidence="2 3">
    <name type="scientific">Calderihabitans maritimus</name>
    <dbReference type="NCBI Taxonomy" id="1246530"/>
    <lineage>
        <taxon>Bacteria</taxon>
        <taxon>Bacillati</taxon>
        <taxon>Bacillota</taxon>
        <taxon>Clostridia</taxon>
        <taxon>Neomoorellales</taxon>
        <taxon>Calderihabitantaceae</taxon>
        <taxon>Calderihabitans</taxon>
    </lineage>
</organism>
<evidence type="ECO:0000313" key="2">
    <source>
        <dbReference type="EMBL" id="GAW93407.1"/>
    </source>
</evidence>
<dbReference type="InterPro" id="IPR050256">
    <property type="entry name" value="Glycosyltransferase_2"/>
</dbReference>
<feature type="domain" description="Glycosyltransferase 2-like" evidence="1">
    <location>
        <begin position="7"/>
        <end position="164"/>
    </location>
</feature>
<dbReference type="OrthoDB" id="9810303at2"/>
<evidence type="ECO:0000313" key="3">
    <source>
        <dbReference type="Proteomes" id="UP000197032"/>
    </source>
</evidence>
<name>A0A1Z5HVN9_9FIRM</name>